<dbReference type="Proteomes" id="UP000234253">
    <property type="component" value="Unassembled WGS sequence"/>
</dbReference>
<comment type="function">
    <text evidence="5">Prevents the cell division inhibition by proteins MinC and MinD at internal division sites while permitting inhibition at polar sites. This ensures cell division at the proper site by restricting the formation of a division septum at the midpoint of the long axis of the cell.</text>
</comment>
<dbReference type="SUPFAM" id="SSF55229">
    <property type="entry name" value="Cell division protein MinE topological specificity domain"/>
    <property type="match status" value="1"/>
</dbReference>
<feature type="non-terminal residue" evidence="6">
    <location>
        <position position="91"/>
    </location>
</feature>
<keyword evidence="4" id="KW-0131">Cell cycle</keyword>
<reference evidence="6 7" key="1">
    <citation type="submission" date="2017-06" db="EMBL/GenBank/DDBJ databases">
        <title>Metabolic interaction between xylem feeders and their symbionts.</title>
        <authorList>
            <person name="Chouaia B."/>
        </authorList>
    </citation>
    <scope>NUCLEOTIDE SEQUENCE [LARGE SCALE GENOMIC DNA]</scope>
    <source>
        <strain evidence="6 7">Gra</strain>
    </source>
</reference>
<evidence type="ECO:0000313" key="7">
    <source>
        <dbReference type="Proteomes" id="UP000234253"/>
    </source>
</evidence>
<dbReference type="EMBL" id="NJPO01000085">
    <property type="protein sequence ID" value="PLK58718.1"/>
    <property type="molecule type" value="Genomic_DNA"/>
</dbReference>
<evidence type="ECO:0000313" key="6">
    <source>
        <dbReference type="EMBL" id="PLK58718.1"/>
    </source>
</evidence>
<dbReference type="FunFam" id="3.30.1070.10:FF:000001">
    <property type="entry name" value="Cell division topological specificity factor"/>
    <property type="match status" value="1"/>
</dbReference>
<dbReference type="OrthoDB" id="9802655at2"/>
<dbReference type="GO" id="GO:0042802">
    <property type="term" value="F:identical protein binding"/>
    <property type="evidence" value="ECO:0007669"/>
    <property type="project" value="UniProtKB-ARBA"/>
</dbReference>
<evidence type="ECO:0000256" key="2">
    <source>
        <dbReference type="ARBA" id="ARBA00020112"/>
    </source>
</evidence>
<dbReference type="RefSeq" id="WP_101626880.1">
    <property type="nucleotide sequence ID" value="NZ_NJPO01000085.1"/>
</dbReference>
<dbReference type="InterPro" id="IPR036707">
    <property type="entry name" value="MinE_sf"/>
</dbReference>
<dbReference type="Gene3D" id="3.30.1070.10">
    <property type="entry name" value="Cell division topological specificity factor MinE"/>
    <property type="match status" value="1"/>
</dbReference>
<evidence type="ECO:0000256" key="1">
    <source>
        <dbReference type="ARBA" id="ARBA00008168"/>
    </source>
</evidence>
<protein>
    <recommendedName>
        <fullName evidence="2">Cell division topological specificity factor</fullName>
    </recommendedName>
</protein>
<evidence type="ECO:0000256" key="5">
    <source>
        <dbReference type="ARBA" id="ARBA00025265"/>
    </source>
</evidence>
<organism evidence="6 7">
    <name type="scientific">Candidatus Palibaumannia cicadellinicola</name>
    <dbReference type="NCBI Taxonomy" id="186490"/>
    <lineage>
        <taxon>Bacteria</taxon>
        <taxon>Pseudomonadati</taxon>
        <taxon>Pseudomonadota</taxon>
        <taxon>Gammaproteobacteria</taxon>
        <taxon>Candidatus Palibaumannia</taxon>
    </lineage>
</organism>
<name>A0A2N4XWX5_9GAMM</name>
<evidence type="ECO:0000256" key="4">
    <source>
        <dbReference type="ARBA" id="ARBA00023306"/>
    </source>
</evidence>
<comment type="similarity">
    <text evidence="1">Belongs to the MinE family.</text>
</comment>
<dbReference type="AlphaFoldDB" id="A0A2N4XWX5"/>
<dbReference type="GO" id="GO:0032955">
    <property type="term" value="P:regulation of division septum assembly"/>
    <property type="evidence" value="ECO:0007669"/>
    <property type="project" value="InterPro"/>
</dbReference>
<dbReference type="NCBIfam" id="TIGR01215">
    <property type="entry name" value="minE"/>
    <property type="match status" value="1"/>
</dbReference>
<comment type="caution">
    <text evidence="6">The sequence shown here is derived from an EMBL/GenBank/DDBJ whole genome shotgun (WGS) entry which is preliminary data.</text>
</comment>
<dbReference type="NCBIfam" id="NF001422">
    <property type="entry name" value="PRK00296.1"/>
    <property type="match status" value="1"/>
</dbReference>
<keyword evidence="3 6" id="KW-0132">Cell division</keyword>
<dbReference type="Pfam" id="PF03776">
    <property type="entry name" value="MinE"/>
    <property type="match status" value="1"/>
</dbReference>
<evidence type="ECO:0000256" key="3">
    <source>
        <dbReference type="ARBA" id="ARBA00022618"/>
    </source>
</evidence>
<gene>
    <name evidence="6" type="ORF">CEX73_01750</name>
</gene>
<dbReference type="GO" id="GO:0051301">
    <property type="term" value="P:cell division"/>
    <property type="evidence" value="ECO:0007669"/>
    <property type="project" value="UniProtKB-KW"/>
</dbReference>
<accession>A0A2N4XWX5</accession>
<proteinExistence type="inferred from homology"/>
<dbReference type="HAMAP" id="MF_00262">
    <property type="entry name" value="MinE"/>
    <property type="match status" value="1"/>
</dbReference>
<dbReference type="InterPro" id="IPR005527">
    <property type="entry name" value="MinE"/>
</dbReference>
<sequence>MELLNCFLSRKQTTAKIAKERLQIIVAEQRRSGKTPNYLPQLKCDLLKVLCKYISSSPELLSVQLEIKKGDISLLEVNVMLPEAKVRYQHK</sequence>